<accession>A0ABZ1G6P4</accession>
<evidence type="ECO:0000256" key="1">
    <source>
        <dbReference type="SAM" id="Phobius"/>
    </source>
</evidence>
<dbReference type="Proteomes" id="UP001330827">
    <property type="component" value="Chromosome"/>
</dbReference>
<keyword evidence="3" id="KW-1185">Reference proteome</keyword>
<dbReference type="PROSITE" id="PS51257">
    <property type="entry name" value="PROKAR_LIPOPROTEIN"/>
    <property type="match status" value="1"/>
</dbReference>
<dbReference type="EMBL" id="CP109114">
    <property type="protein sequence ID" value="WSC15171.1"/>
    <property type="molecule type" value="Genomic_DNA"/>
</dbReference>
<keyword evidence="1" id="KW-1133">Transmembrane helix</keyword>
<feature type="transmembrane region" description="Helical" evidence="1">
    <location>
        <begin position="6"/>
        <end position="27"/>
    </location>
</feature>
<keyword evidence="1" id="KW-0472">Membrane</keyword>
<dbReference type="RefSeq" id="WP_326594169.1">
    <property type="nucleotide sequence ID" value="NZ_CP109114.1"/>
</dbReference>
<proteinExistence type="predicted"/>
<evidence type="ECO:0008006" key="4">
    <source>
        <dbReference type="Google" id="ProtNLM"/>
    </source>
</evidence>
<evidence type="ECO:0000313" key="2">
    <source>
        <dbReference type="EMBL" id="WSC15171.1"/>
    </source>
</evidence>
<sequence>MRHVPVFRWVLSLGLVLIGCSLGLFLATPDLPELRQIDLTVLDEKPDGACTVRWTDPFEHREREAPYLCEAERDAILKAPYFDTDSGFGWDTGFVVAEGSDKGELYSLEEDSDADARIWLSDRLLVAGVFLTIVGVVGGNIRALSRTRGANPEVVRRARRLSEAAGLVAQDHLRAVEAVRMAWAPLHRELLDADPADPRRVGAGRGAVEERVAVARRIAGEVGEAVAVRLDADRPEPRTTALIVALRVLVEAGPRARNAAEEGGELAARLEPLLFDAAPAAGRRSLLGAGRSQRRRALAAVAALRPLLDKAEREGRVQQFAQVSVDLLRGPGSDPTGLSAWVDFESRSAEYYGRLAEVTGRSLSAGEGSLELIPRADPTSWFREPIP</sequence>
<evidence type="ECO:0000313" key="3">
    <source>
        <dbReference type="Proteomes" id="UP001330827"/>
    </source>
</evidence>
<gene>
    <name evidence="2" type="ORF">OIE64_21610</name>
</gene>
<keyword evidence="1" id="KW-0812">Transmembrane</keyword>
<protein>
    <recommendedName>
        <fullName evidence="4">DUF5129 domain-containing protein</fullName>
    </recommendedName>
</protein>
<name>A0ABZ1G6P4_9ACTN</name>
<organism evidence="2 3">
    <name type="scientific">Streptomyces brevispora</name>
    <dbReference type="NCBI Taxonomy" id="887462"/>
    <lineage>
        <taxon>Bacteria</taxon>
        <taxon>Bacillati</taxon>
        <taxon>Actinomycetota</taxon>
        <taxon>Actinomycetes</taxon>
        <taxon>Kitasatosporales</taxon>
        <taxon>Streptomycetaceae</taxon>
        <taxon>Streptomyces</taxon>
    </lineage>
</organism>
<reference evidence="2 3" key="1">
    <citation type="submission" date="2022-10" db="EMBL/GenBank/DDBJ databases">
        <title>The complete genomes of actinobacterial strains from the NBC collection.</title>
        <authorList>
            <person name="Joergensen T.S."/>
            <person name="Alvarez Arevalo M."/>
            <person name="Sterndorff E.B."/>
            <person name="Faurdal D."/>
            <person name="Vuksanovic O."/>
            <person name="Mourched A.-S."/>
            <person name="Charusanti P."/>
            <person name="Shaw S."/>
            <person name="Blin K."/>
            <person name="Weber T."/>
        </authorList>
    </citation>
    <scope>NUCLEOTIDE SEQUENCE [LARGE SCALE GENOMIC DNA]</scope>
    <source>
        <strain evidence="2 3">NBC 01769</strain>
    </source>
</reference>